<dbReference type="RefSeq" id="XP_018276202.1">
    <property type="nucleotide sequence ID" value="XM_018420979.1"/>
</dbReference>
<dbReference type="PANTHER" id="PTHR43035">
    <property type="entry name" value="FATTY ACID REPRESSION MUTANT PROTEIN 2-RELATED"/>
    <property type="match status" value="1"/>
</dbReference>
<dbReference type="STRING" id="879819.A0A0J0XF84"/>
<evidence type="ECO:0000256" key="6">
    <source>
        <dbReference type="ARBA" id="ARBA00023242"/>
    </source>
</evidence>
<keyword evidence="6" id="KW-0539">Nucleus</keyword>
<evidence type="ECO:0000256" key="2">
    <source>
        <dbReference type="ARBA" id="ARBA00004496"/>
    </source>
</evidence>
<protein>
    <submittedName>
        <fullName evidence="8">Nitroreductase</fullName>
    </submittedName>
</protein>
<evidence type="ECO:0000313" key="8">
    <source>
        <dbReference type="EMBL" id="KLT39711.1"/>
    </source>
</evidence>
<dbReference type="GO" id="GO:0005634">
    <property type="term" value="C:nucleus"/>
    <property type="evidence" value="ECO:0007669"/>
    <property type="project" value="UniProtKB-SubCell"/>
</dbReference>
<dbReference type="PANTHER" id="PTHR43035:SF1">
    <property type="entry name" value="FATTY ACID REPRESSION MUTANT PROTEIN 2-RELATED"/>
    <property type="match status" value="1"/>
</dbReference>
<dbReference type="GeneID" id="28981582"/>
<dbReference type="Gene3D" id="3.40.109.10">
    <property type="entry name" value="NADH Oxidase"/>
    <property type="match status" value="1"/>
</dbReference>
<dbReference type="GO" id="GO:0005737">
    <property type="term" value="C:cytoplasm"/>
    <property type="evidence" value="ECO:0007669"/>
    <property type="project" value="UniProtKB-SubCell"/>
</dbReference>
<keyword evidence="5" id="KW-0560">Oxidoreductase</keyword>
<dbReference type="FunFam" id="3.40.109.10:FF:000001">
    <property type="entry name" value="Nitroreductase family"/>
    <property type="match status" value="1"/>
</dbReference>
<accession>A0A0J0XF84</accession>
<dbReference type="Proteomes" id="UP000053611">
    <property type="component" value="Unassembled WGS sequence"/>
</dbReference>
<reference evidence="8 9" key="1">
    <citation type="submission" date="2015-03" db="EMBL/GenBank/DDBJ databases">
        <title>Genomics and transcriptomics of the oil-accumulating basidiomycete yeast T. oleaginosus allow insights into substrate utilization and the diverse evolutionary trajectories of mating systems in fungi.</title>
        <authorList>
            <consortium name="DOE Joint Genome Institute"/>
            <person name="Kourist R."/>
            <person name="Kracht O."/>
            <person name="Bracharz F."/>
            <person name="Lipzen A."/>
            <person name="Nolan M."/>
            <person name="Ohm R."/>
            <person name="Grigoriev I."/>
            <person name="Sun S."/>
            <person name="Heitman J."/>
            <person name="Bruck T."/>
            <person name="Nowrousian M."/>
        </authorList>
    </citation>
    <scope>NUCLEOTIDE SEQUENCE [LARGE SCALE GENOMIC DNA]</scope>
    <source>
        <strain evidence="8 9">IBC0246</strain>
    </source>
</reference>
<dbReference type="InterPro" id="IPR033877">
    <property type="entry name" value="Frm2/Hbn1"/>
</dbReference>
<keyword evidence="9" id="KW-1185">Reference proteome</keyword>
<feature type="domain" description="Nitroreductase" evidence="7">
    <location>
        <begin position="12"/>
        <end position="185"/>
    </location>
</feature>
<dbReference type="GO" id="GO:0016491">
    <property type="term" value="F:oxidoreductase activity"/>
    <property type="evidence" value="ECO:0007669"/>
    <property type="project" value="UniProtKB-KW"/>
</dbReference>
<sequence length="217" mass="24062">MTVSNMSFRDAIEARRSYYNITNKSTLSNEQLEQLVSDAIKYTPSSFNSQTSRAVLVTGEKNKALWSAIWEAHKANLKPEEVAVYEDKFANSYSAGYGTIVFYEDQDAIDTFVKNFPIVQYTIKDWVQNSNGMAQYIAWTALATHGMGANLQHYGQYGPANAEAINKNLGVPSGWKVPIALLAFGVPTDIQAPGNPAYPKTFQPLIEGETGRVLVRH</sequence>
<evidence type="ECO:0000256" key="3">
    <source>
        <dbReference type="ARBA" id="ARBA00007118"/>
    </source>
</evidence>
<comment type="similarity">
    <text evidence="3">Belongs to the nitroreductase family.</text>
</comment>
<dbReference type="Pfam" id="PF00881">
    <property type="entry name" value="Nitroreductase"/>
    <property type="match status" value="1"/>
</dbReference>
<evidence type="ECO:0000313" key="9">
    <source>
        <dbReference type="Proteomes" id="UP000053611"/>
    </source>
</evidence>
<evidence type="ECO:0000256" key="5">
    <source>
        <dbReference type="ARBA" id="ARBA00023002"/>
    </source>
</evidence>
<evidence type="ECO:0000256" key="4">
    <source>
        <dbReference type="ARBA" id="ARBA00022490"/>
    </source>
</evidence>
<dbReference type="InterPro" id="IPR000415">
    <property type="entry name" value="Nitroreductase-like"/>
</dbReference>
<proteinExistence type="inferred from homology"/>
<dbReference type="SUPFAM" id="SSF55469">
    <property type="entry name" value="FMN-dependent nitroreductase-like"/>
    <property type="match status" value="1"/>
</dbReference>
<evidence type="ECO:0000256" key="1">
    <source>
        <dbReference type="ARBA" id="ARBA00004123"/>
    </source>
</evidence>
<dbReference type="OrthoDB" id="2138173at2759"/>
<dbReference type="AlphaFoldDB" id="A0A0J0XF84"/>
<gene>
    <name evidence="8" type="ORF">CC85DRAFT_265045</name>
</gene>
<name>A0A0J0XF84_9TREE</name>
<comment type="subcellular location">
    <subcellularLocation>
        <location evidence="2">Cytoplasm</location>
    </subcellularLocation>
    <subcellularLocation>
        <location evidence="1">Nucleus</location>
    </subcellularLocation>
</comment>
<evidence type="ECO:0000259" key="7">
    <source>
        <dbReference type="Pfam" id="PF00881"/>
    </source>
</evidence>
<dbReference type="InterPro" id="IPR029479">
    <property type="entry name" value="Nitroreductase"/>
</dbReference>
<organism evidence="8 9">
    <name type="scientific">Cutaneotrichosporon oleaginosum</name>
    <dbReference type="NCBI Taxonomy" id="879819"/>
    <lineage>
        <taxon>Eukaryota</taxon>
        <taxon>Fungi</taxon>
        <taxon>Dikarya</taxon>
        <taxon>Basidiomycota</taxon>
        <taxon>Agaricomycotina</taxon>
        <taxon>Tremellomycetes</taxon>
        <taxon>Trichosporonales</taxon>
        <taxon>Trichosporonaceae</taxon>
        <taxon>Cutaneotrichosporon</taxon>
    </lineage>
</organism>
<dbReference type="EMBL" id="KQ087251">
    <property type="protein sequence ID" value="KLT39711.1"/>
    <property type="molecule type" value="Genomic_DNA"/>
</dbReference>
<dbReference type="GO" id="GO:0034599">
    <property type="term" value="P:cellular response to oxidative stress"/>
    <property type="evidence" value="ECO:0007669"/>
    <property type="project" value="InterPro"/>
</dbReference>
<keyword evidence="4" id="KW-0963">Cytoplasm</keyword>